<gene>
    <name evidence="1" type="ORF">MAR_030466</name>
</gene>
<reference evidence="1" key="1">
    <citation type="submission" date="2022-11" db="EMBL/GenBank/DDBJ databases">
        <title>Centuries of genome instability and evolution in soft-shell clam transmissible cancer (bioRxiv).</title>
        <authorList>
            <person name="Hart S.F.M."/>
            <person name="Yonemitsu M.A."/>
            <person name="Giersch R.M."/>
            <person name="Beal B.F."/>
            <person name="Arriagada G."/>
            <person name="Davis B.W."/>
            <person name="Ostrander E.A."/>
            <person name="Goff S.P."/>
            <person name="Metzger M.J."/>
        </authorList>
    </citation>
    <scope>NUCLEOTIDE SEQUENCE</scope>
    <source>
        <strain evidence="1">MELC-2E11</strain>
        <tissue evidence="1">Siphon/mantle</tissue>
    </source>
</reference>
<evidence type="ECO:0000313" key="1">
    <source>
        <dbReference type="EMBL" id="WAR15872.1"/>
    </source>
</evidence>
<evidence type="ECO:0000313" key="2">
    <source>
        <dbReference type="Proteomes" id="UP001164746"/>
    </source>
</evidence>
<dbReference type="Proteomes" id="UP001164746">
    <property type="component" value="Chromosome 10"/>
</dbReference>
<keyword evidence="2" id="KW-1185">Reference proteome</keyword>
<dbReference type="EMBL" id="CP111021">
    <property type="protein sequence ID" value="WAR15872.1"/>
    <property type="molecule type" value="Genomic_DNA"/>
</dbReference>
<sequence length="116" mass="12982">MDLVQNIAFAFNYSAKRMLCFKKQLAGDQASKQEMEKRTKISLSMQRVGLPGLTIYSPLNELTTRHGDTKAASYRSGILSFDFIDSLVAVDYILSDVVPLSKMLQKEKCDLVQASL</sequence>
<accession>A0ABY7F2N1</accession>
<protein>
    <submittedName>
        <fullName evidence="1">Uncharacterized protein</fullName>
    </submittedName>
</protein>
<organism evidence="1 2">
    <name type="scientific">Mya arenaria</name>
    <name type="common">Soft-shell clam</name>
    <dbReference type="NCBI Taxonomy" id="6604"/>
    <lineage>
        <taxon>Eukaryota</taxon>
        <taxon>Metazoa</taxon>
        <taxon>Spiralia</taxon>
        <taxon>Lophotrochozoa</taxon>
        <taxon>Mollusca</taxon>
        <taxon>Bivalvia</taxon>
        <taxon>Autobranchia</taxon>
        <taxon>Heteroconchia</taxon>
        <taxon>Euheterodonta</taxon>
        <taxon>Imparidentia</taxon>
        <taxon>Neoheterodontei</taxon>
        <taxon>Myida</taxon>
        <taxon>Myoidea</taxon>
        <taxon>Myidae</taxon>
        <taxon>Mya</taxon>
    </lineage>
</organism>
<name>A0ABY7F2N1_MYAAR</name>
<proteinExistence type="predicted"/>